<dbReference type="AlphaFoldDB" id="A0A645EIV1"/>
<evidence type="ECO:0000313" key="1">
    <source>
        <dbReference type="EMBL" id="MPN01376.1"/>
    </source>
</evidence>
<dbReference type="EMBL" id="VSSQ01047393">
    <property type="protein sequence ID" value="MPN01376.1"/>
    <property type="molecule type" value="Genomic_DNA"/>
</dbReference>
<sequence length="272" mass="28357">MTLAAGAVDFDNTMAATANIYLDKALAAEGVDMGDLAITLTIGNKADLGGLSVYANTRDKLEGLKMDSKAGVAGADRYASSVQFDYGKMISVFAGADIAAFDTAKKAMVVSAKSEPVDGLKAAVAYTNYDNRDVAGKGSVAGSVAVDVKALADLDFGLTVSAYDVYLMGDKKNKLYVEAKTVIEDITAWAEYRILDKQNDLYAKVSYAGIENVGLSAFVQLDDITDSLGAGLKTTVGGGATYKLGGVTYAADASYAVATKTFTLTPTVKIVF</sequence>
<gene>
    <name evidence="1" type="ORF">SDC9_148585</name>
</gene>
<name>A0A645EIV1_9ZZZZ</name>
<proteinExistence type="predicted"/>
<reference evidence="1" key="1">
    <citation type="submission" date="2019-08" db="EMBL/GenBank/DDBJ databases">
        <authorList>
            <person name="Kucharzyk K."/>
            <person name="Murdoch R.W."/>
            <person name="Higgins S."/>
            <person name="Loffler F."/>
        </authorList>
    </citation>
    <scope>NUCLEOTIDE SEQUENCE</scope>
</reference>
<accession>A0A645EIV1</accession>
<protein>
    <submittedName>
        <fullName evidence="1">Uncharacterized protein</fullName>
    </submittedName>
</protein>
<comment type="caution">
    <text evidence="1">The sequence shown here is derived from an EMBL/GenBank/DDBJ whole genome shotgun (WGS) entry which is preliminary data.</text>
</comment>
<organism evidence="1">
    <name type="scientific">bioreactor metagenome</name>
    <dbReference type="NCBI Taxonomy" id="1076179"/>
    <lineage>
        <taxon>unclassified sequences</taxon>
        <taxon>metagenomes</taxon>
        <taxon>ecological metagenomes</taxon>
    </lineage>
</organism>